<organism evidence="1 2">
    <name type="scientific">Steinernema carpocapsae</name>
    <name type="common">Entomopathogenic nematode</name>
    <dbReference type="NCBI Taxonomy" id="34508"/>
    <lineage>
        <taxon>Eukaryota</taxon>
        <taxon>Metazoa</taxon>
        <taxon>Ecdysozoa</taxon>
        <taxon>Nematoda</taxon>
        <taxon>Chromadorea</taxon>
        <taxon>Rhabditida</taxon>
        <taxon>Tylenchina</taxon>
        <taxon>Panagrolaimomorpha</taxon>
        <taxon>Strongyloidoidea</taxon>
        <taxon>Steinernematidae</taxon>
        <taxon>Steinernema</taxon>
    </lineage>
</organism>
<dbReference type="Proteomes" id="UP000298663">
    <property type="component" value="Unassembled WGS sequence"/>
</dbReference>
<proteinExistence type="predicted"/>
<gene>
    <name evidence="1" type="ORF">L596_003910</name>
</gene>
<evidence type="ECO:0000313" key="2">
    <source>
        <dbReference type="Proteomes" id="UP000298663"/>
    </source>
</evidence>
<evidence type="ECO:0000313" key="1">
    <source>
        <dbReference type="EMBL" id="TMS36832.1"/>
    </source>
</evidence>
<accession>A0A4U8UU16</accession>
<dbReference type="EMBL" id="AZBU02000001">
    <property type="protein sequence ID" value="TMS36832.1"/>
    <property type="molecule type" value="Genomic_DNA"/>
</dbReference>
<reference evidence="1 2" key="1">
    <citation type="journal article" date="2015" name="Genome Biol.">
        <title>Comparative genomics of Steinernema reveals deeply conserved gene regulatory networks.</title>
        <authorList>
            <person name="Dillman A.R."/>
            <person name="Macchietto M."/>
            <person name="Porter C.F."/>
            <person name="Rogers A."/>
            <person name="Williams B."/>
            <person name="Antoshechkin I."/>
            <person name="Lee M.M."/>
            <person name="Goodwin Z."/>
            <person name="Lu X."/>
            <person name="Lewis E.E."/>
            <person name="Goodrich-Blair H."/>
            <person name="Stock S.P."/>
            <person name="Adams B.J."/>
            <person name="Sternberg P.W."/>
            <person name="Mortazavi A."/>
        </authorList>
    </citation>
    <scope>NUCLEOTIDE SEQUENCE [LARGE SCALE GENOMIC DNA]</scope>
    <source>
        <strain evidence="1 2">ALL</strain>
    </source>
</reference>
<sequence>MTREALEDRCHRTLFAENTLHDQLQSSDGQRANARISTVVCMSTEPKAYCLNHCSKEQLKRQQLGTIAEQVVARKHARKCA</sequence>
<reference evidence="1 2" key="2">
    <citation type="journal article" date="2019" name="G3 (Bethesda)">
        <title>Hybrid Assembly of the Genome of the Entomopathogenic Nematode Steinernema carpocapsae Identifies the X-Chromosome.</title>
        <authorList>
            <person name="Serra L."/>
            <person name="Macchietto M."/>
            <person name="Macias-Munoz A."/>
            <person name="McGill C.J."/>
            <person name="Rodriguez I.M."/>
            <person name="Rodriguez B."/>
            <person name="Murad R."/>
            <person name="Mortazavi A."/>
        </authorList>
    </citation>
    <scope>NUCLEOTIDE SEQUENCE [LARGE SCALE GENOMIC DNA]</scope>
    <source>
        <strain evidence="1 2">ALL</strain>
    </source>
</reference>
<name>A0A4U8UU16_STECR</name>
<comment type="caution">
    <text evidence="1">The sequence shown here is derived from an EMBL/GenBank/DDBJ whole genome shotgun (WGS) entry which is preliminary data.</text>
</comment>
<dbReference type="AlphaFoldDB" id="A0A4U8UU16"/>
<protein>
    <submittedName>
        <fullName evidence="1">Uncharacterized protein</fullName>
    </submittedName>
</protein>
<keyword evidence="2" id="KW-1185">Reference proteome</keyword>